<sequence length="71" mass="8263">MKTGILPKYLLNKTVQMSQIHNHDTRQRDKFCLRGVSKSASINSLFLKGLRLFKIFVMNVQHFISAKQVEK</sequence>
<protein>
    <submittedName>
        <fullName evidence="1">Uncharacterized protein</fullName>
    </submittedName>
</protein>
<evidence type="ECO:0000313" key="2">
    <source>
        <dbReference type="Proteomes" id="UP001431783"/>
    </source>
</evidence>
<dbReference type="EMBL" id="JARQZJ010000042">
    <property type="protein sequence ID" value="KAK9877510.1"/>
    <property type="molecule type" value="Genomic_DNA"/>
</dbReference>
<dbReference type="Proteomes" id="UP001431783">
    <property type="component" value="Unassembled WGS sequence"/>
</dbReference>
<proteinExistence type="predicted"/>
<comment type="caution">
    <text evidence="1">The sequence shown here is derived from an EMBL/GenBank/DDBJ whole genome shotgun (WGS) entry which is preliminary data.</text>
</comment>
<organism evidence="1 2">
    <name type="scientific">Henosepilachna vigintioctopunctata</name>
    <dbReference type="NCBI Taxonomy" id="420089"/>
    <lineage>
        <taxon>Eukaryota</taxon>
        <taxon>Metazoa</taxon>
        <taxon>Ecdysozoa</taxon>
        <taxon>Arthropoda</taxon>
        <taxon>Hexapoda</taxon>
        <taxon>Insecta</taxon>
        <taxon>Pterygota</taxon>
        <taxon>Neoptera</taxon>
        <taxon>Endopterygota</taxon>
        <taxon>Coleoptera</taxon>
        <taxon>Polyphaga</taxon>
        <taxon>Cucujiformia</taxon>
        <taxon>Coccinelloidea</taxon>
        <taxon>Coccinellidae</taxon>
        <taxon>Epilachninae</taxon>
        <taxon>Epilachnini</taxon>
        <taxon>Henosepilachna</taxon>
    </lineage>
</organism>
<gene>
    <name evidence="1" type="ORF">WA026_018619</name>
</gene>
<keyword evidence="2" id="KW-1185">Reference proteome</keyword>
<reference evidence="1 2" key="1">
    <citation type="submission" date="2023-03" db="EMBL/GenBank/DDBJ databases">
        <title>Genome insight into feeding habits of ladybird beetles.</title>
        <authorList>
            <person name="Li H.-S."/>
            <person name="Huang Y.-H."/>
            <person name="Pang H."/>
        </authorList>
    </citation>
    <scope>NUCLEOTIDE SEQUENCE [LARGE SCALE GENOMIC DNA]</scope>
    <source>
        <strain evidence="1">SYSU_2023b</strain>
        <tissue evidence="1">Whole body</tissue>
    </source>
</reference>
<accession>A0AAW1U4W2</accession>
<dbReference type="AlphaFoldDB" id="A0AAW1U4W2"/>
<name>A0AAW1U4W2_9CUCU</name>
<evidence type="ECO:0000313" key="1">
    <source>
        <dbReference type="EMBL" id="KAK9877510.1"/>
    </source>
</evidence>